<proteinExistence type="predicted"/>
<dbReference type="RefSeq" id="WP_165182728.1">
    <property type="nucleotide sequence ID" value="NZ_JAAKZI010000025.1"/>
</dbReference>
<keyword evidence="5" id="KW-1185">Reference proteome</keyword>
<reference evidence="4 5" key="1">
    <citation type="submission" date="2020-02" db="EMBL/GenBank/DDBJ databases">
        <title>Genome sequence of the type strain DSM 27180 of Arthrobacter silviterrae.</title>
        <authorList>
            <person name="Gao J."/>
            <person name="Sun J."/>
        </authorList>
    </citation>
    <scope>NUCLEOTIDE SEQUENCE [LARGE SCALE GENOMIC DNA]</scope>
    <source>
        <strain evidence="4 5">DSM 27180</strain>
    </source>
</reference>
<evidence type="ECO:0000259" key="3">
    <source>
        <dbReference type="Pfam" id="PF10756"/>
    </source>
</evidence>
<feature type="domain" description="Low molecular weight protein antigen 6 PH" evidence="3">
    <location>
        <begin position="60"/>
        <end position="105"/>
    </location>
</feature>
<evidence type="ECO:0000256" key="1">
    <source>
        <dbReference type="SAM" id="MobiDB-lite"/>
    </source>
</evidence>
<feature type="transmembrane region" description="Helical" evidence="2">
    <location>
        <begin position="39"/>
        <end position="59"/>
    </location>
</feature>
<name>A0ABX0DIN5_9MICC</name>
<protein>
    <submittedName>
        <fullName evidence="4">PH domain-containing protein</fullName>
    </submittedName>
</protein>
<dbReference type="Pfam" id="PF10756">
    <property type="entry name" value="bPH_6"/>
    <property type="match status" value="1"/>
</dbReference>
<keyword evidence="2" id="KW-0812">Transmembrane</keyword>
<feature type="transmembrane region" description="Helical" evidence="2">
    <location>
        <begin position="183"/>
        <end position="203"/>
    </location>
</feature>
<gene>
    <name evidence="4" type="ORF">G6N77_13670</name>
</gene>
<accession>A0ABX0DIN5</accession>
<evidence type="ECO:0000256" key="2">
    <source>
        <dbReference type="SAM" id="Phobius"/>
    </source>
</evidence>
<evidence type="ECO:0000313" key="4">
    <source>
        <dbReference type="EMBL" id="NGN84500.1"/>
    </source>
</evidence>
<feature type="transmembrane region" description="Helical" evidence="2">
    <location>
        <begin position="15"/>
        <end position="33"/>
    </location>
</feature>
<evidence type="ECO:0000313" key="5">
    <source>
        <dbReference type="Proteomes" id="UP000479226"/>
    </source>
</evidence>
<dbReference type="Proteomes" id="UP000479226">
    <property type="component" value="Unassembled WGS sequence"/>
</dbReference>
<feature type="compositionally biased region" description="Low complexity" evidence="1">
    <location>
        <begin position="162"/>
        <end position="171"/>
    </location>
</feature>
<dbReference type="InterPro" id="IPR019692">
    <property type="entry name" value="CFP-6_PH"/>
</dbReference>
<feature type="region of interest" description="Disordered" evidence="1">
    <location>
        <begin position="153"/>
        <end position="179"/>
    </location>
</feature>
<sequence>MGPVAASLHSTPTRALAVVAWLFCAFFALNLLMTGTPAGIWHFLPWLLLVAWALFVLLWRPRLEVRQGGLAVVNLLREHTVPFGALRAVRVAQNVSLDTASGRIVSWGAPGAGKLGPKMLTGTGGARTMASLPCTQAAVEAAWDAWERAQADGKHLGKHDGGASSAGGSASQPGPEQSVTRRWNVPVAVVGVLLLLLSLAGTVT</sequence>
<dbReference type="EMBL" id="JAAKZI010000025">
    <property type="protein sequence ID" value="NGN84500.1"/>
    <property type="molecule type" value="Genomic_DNA"/>
</dbReference>
<keyword evidence="2" id="KW-0472">Membrane</keyword>
<organism evidence="4 5">
    <name type="scientific">Arthrobacter silviterrae</name>
    <dbReference type="NCBI Taxonomy" id="2026658"/>
    <lineage>
        <taxon>Bacteria</taxon>
        <taxon>Bacillati</taxon>
        <taxon>Actinomycetota</taxon>
        <taxon>Actinomycetes</taxon>
        <taxon>Micrococcales</taxon>
        <taxon>Micrococcaceae</taxon>
        <taxon>Arthrobacter</taxon>
    </lineage>
</organism>
<comment type="caution">
    <text evidence="4">The sequence shown here is derived from an EMBL/GenBank/DDBJ whole genome shotgun (WGS) entry which is preliminary data.</text>
</comment>
<keyword evidence="2" id="KW-1133">Transmembrane helix</keyword>